<evidence type="ECO:0000256" key="1">
    <source>
        <dbReference type="SAM" id="MobiDB-lite"/>
    </source>
</evidence>
<evidence type="ECO:0000313" key="3">
    <source>
        <dbReference type="Proteomes" id="UP000010411"/>
    </source>
</evidence>
<accession>L1KI13</accession>
<dbReference type="AlphaFoldDB" id="L1KI13"/>
<reference evidence="2 3" key="1">
    <citation type="submission" date="2012-11" db="EMBL/GenBank/DDBJ databases">
        <authorList>
            <person name="Huguet-Tapia J.C."/>
            <person name="Durkin A.S."/>
            <person name="Pettis G.S."/>
            <person name="Badger J.H."/>
        </authorList>
    </citation>
    <scope>NUCLEOTIDE SEQUENCE [LARGE SCALE GENOMIC DNA]</scope>
    <source>
        <strain evidence="2 3">91-03</strain>
    </source>
</reference>
<organism evidence="2 3">
    <name type="scientific">Streptomyces ipomoeae 91-03</name>
    <dbReference type="NCBI Taxonomy" id="698759"/>
    <lineage>
        <taxon>Bacteria</taxon>
        <taxon>Bacillati</taxon>
        <taxon>Actinomycetota</taxon>
        <taxon>Actinomycetes</taxon>
        <taxon>Kitasatosporales</taxon>
        <taxon>Streptomycetaceae</taxon>
        <taxon>Streptomyces</taxon>
    </lineage>
</organism>
<name>L1KI13_9ACTN</name>
<sequence>MRHSARHARTTRALQVNPQCTDRTSGPLFPRSVIGEAAAARSSVHLADVSSA</sequence>
<feature type="compositionally biased region" description="Polar residues" evidence="1">
    <location>
        <begin position="14"/>
        <end position="24"/>
    </location>
</feature>
<dbReference type="EMBL" id="AEJC01000650">
    <property type="protein sequence ID" value="EKX60441.1"/>
    <property type="molecule type" value="Genomic_DNA"/>
</dbReference>
<keyword evidence="3" id="KW-1185">Reference proteome</keyword>
<protein>
    <submittedName>
        <fullName evidence="2">Uncharacterized protein</fullName>
    </submittedName>
</protein>
<comment type="caution">
    <text evidence="2">The sequence shown here is derived from an EMBL/GenBank/DDBJ whole genome shotgun (WGS) entry which is preliminary data.</text>
</comment>
<feature type="region of interest" description="Disordered" evidence="1">
    <location>
        <begin position="1"/>
        <end position="25"/>
    </location>
</feature>
<proteinExistence type="predicted"/>
<feature type="compositionally biased region" description="Basic residues" evidence="1">
    <location>
        <begin position="1"/>
        <end position="10"/>
    </location>
</feature>
<dbReference type="Proteomes" id="UP000010411">
    <property type="component" value="Unassembled WGS sequence"/>
</dbReference>
<gene>
    <name evidence="2" type="ORF">STRIP9103_07432</name>
</gene>
<evidence type="ECO:0000313" key="2">
    <source>
        <dbReference type="EMBL" id="EKX60441.1"/>
    </source>
</evidence>